<dbReference type="EMBL" id="CAJVPI010002557">
    <property type="protein sequence ID" value="CAG8645612.1"/>
    <property type="molecule type" value="Genomic_DNA"/>
</dbReference>
<protein>
    <submittedName>
        <fullName evidence="4">4543_t:CDS:1</fullName>
    </submittedName>
</protein>
<accession>A0A9N9GZG7</accession>
<evidence type="ECO:0000256" key="2">
    <source>
        <dbReference type="SAM" id="Phobius"/>
    </source>
</evidence>
<dbReference type="PRINTS" id="PR00109">
    <property type="entry name" value="TYRKINASE"/>
</dbReference>
<dbReference type="PANTHER" id="PTHR44329">
    <property type="entry name" value="SERINE/THREONINE-PROTEIN KINASE TNNI3K-RELATED"/>
    <property type="match status" value="1"/>
</dbReference>
<dbReference type="Proteomes" id="UP000789739">
    <property type="component" value="Unassembled WGS sequence"/>
</dbReference>
<feature type="non-terminal residue" evidence="4">
    <location>
        <position position="542"/>
    </location>
</feature>
<evidence type="ECO:0000313" key="5">
    <source>
        <dbReference type="Proteomes" id="UP000789739"/>
    </source>
</evidence>
<dbReference type="InterPro" id="IPR051681">
    <property type="entry name" value="Ser/Thr_Kinases-Pseudokinases"/>
</dbReference>
<dbReference type="GO" id="GO:0005524">
    <property type="term" value="F:ATP binding"/>
    <property type="evidence" value="ECO:0007669"/>
    <property type="project" value="InterPro"/>
</dbReference>
<dbReference type="PROSITE" id="PS50011">
    <property type="entry name" value="PROTEIN_KINASE_DOM"/>
    <property type="match status" value="1"/>
</dbReference>
<sequence>GSGAGVGVGSTTPGTGPGTTAAYGGTGAKTEKLTTKAIIFICVAVACIILPCICCCILHCKANPNRRQTKADPESGEKVTSVYETVPTEPAPIHLPRKKYAFSVFNKKQPSPYSWLEWIPYEELEDVEFVAKGGFGIIEKAIWREGKVETWEKRGLWKVIDSKAPVGGSRQKRIYKSDITEKPSRKGPMMVAVKAFDGMTKFNLEFLREIESHLRLSTYSSRILHIHGITLSPSNHFSIILDYAPHGNLRDYLRRGYLTWHKRVRILHRIAAGLHEIHTANLVHKDLHSGNILVGEGGDVVIADLGLCDKVVDEKIGHEIAKEGKHVDRHKEAGGRKIFGVLPYVAPEVLRGHKYEQYSDVYSFGILAWEVSTHQRPYYNRTHDHMLAVDICYGMRPDIPSYVPKRIRMIIKRCWDADVKKRPTAGDIRWLLWQLSKSNNSENEAKESFEDGKGKMAFWNIGDEEWQNISSELDFDDDRTVVDESEYERSDDIEDDARTVYTSKQIIAVRELEDHENYFRTLEISEAIDEVGTSNQEDLQNG</sequence>
<dbReference type="OrthoDB" id="4062651at2759"/>
<dbReference type="Pfam" id="PF07714">
    <property type="entry name" value="PK_Tyr_Ser-Thr"/>
    <property type="match status" value="1"/>
</dbReference>
<dbReference type="InterPro" id="IPR000719">
    <property type="entry name" value="Prot_kinase_dom"/>
</dbReference>
<dbReference type="InterPro" id="IPR001245">
    <property type="entry name" value="Ser-Thr/Tyr_kinase_cat_dom"/>
</dbReference>
<feature type="domain" description="Protein kinase" evidence="3">
    <location>
        <begin position="124"/>
        <end position="432"/>
    </location>
</feature>
<comment type="caution">
    <text evidence="4">The sequence shown here is derived from an EMBL/GenBank/DDBJ whole genome shotgun (WGS) entry which is preliminary data.</text>
</comment>
<dbReference type="AlphaFoldDB" id="A0A9N9GZG7"/>
<keyword evidence="2" id="KW-0472">Membrane</keyword>
<name>A0A9N9GZG7_9GLOM</name>
<evidence type="ECO:0000259" key="3">
    <source>
        <dbReference type="PROSITE" id="PS50011"/>
    </source>
</evidence>
<feature type="compositionally biased region" description="Low complexity" evidence="1">
    <location>
        <begin position="9"/>
        <end position="23"/>
    </location>
</feature>
<gene>
    <name evidence="4" type="ORF">PBRASI_LOCUS10010</name>
</gene>
<reference evidence="4" key="1">
    <citation type="submission" date="2021-06" db="EMBL/GenBank/DDBJ databases">
        <authorList>
            <person name="Kallberg Y."/>
            <person name="Tangrot J."/>
            <person name="Rosling A."/>
        </authorList>
    </citation>
    <scope>NUCLEOTIDE SEQUENCE</scope>
    <source>
        <strain evidence="4">BR232B</strain>
    </source>
</reference>
<feature type="region of interest" description="Disordered" evidence="1">
    <location>
        <begin position="1"/>
        <end position="25"/>
    </location>
</feature>
<dbReference type="Gene3D" id="1.10.510.10">
    <property type="entry name" value="Transferase(Phosphotransferase) domain 1"/>
    <property type="match status" value="1"/>
</dbReference>
<dbReference type="SUPFAM" id="SSF56112">
    <property type="entry name" value="Protein kinase-like (PK-like)"/>
    <property type="match status" value="1"/>
</dbReference>
<keyword evidence="2" id="KW-0812">Transmembrane</keyword>
<feature type="transmembrane region" description="Helical" evidence="2">
    <location>
        <begin position="37"/>
        <end position="60"/>
    </location>
</feature>
<evidence type="ECO:0000313" key="4">
    <source>
        <dbReference type="EMBL" id="CAG8645612.1"/>
    </source>
</evidence>
<dbReference type="GO" id="GO:0004674">
    <property type="term" value="F:protein serine/threonine kinase activity"/>
    <property type="evidence" value="ECO:0007669"/>
    <property type="project" value="TreeGrafter"/>
</dbReference>
<evidence type="ECO:0000256" key="1">
    <source>
        <dbReference type="SAM" id="MobiDB-lite"/>
    </source>
</evidence>
<keyword evidence="2" id="KW-1133">Transmembrane helix</keyword>
<organism evidence="4 5">
    <name type="scientific">Paraglomus brasilianum</name>
    <dbReference type="NCBI Taxonomy" id="144538"/>
    <lineage>
        <taxon>Eukaryota</taxon>
        <taxon>Fungi</taxon>
        <taxon>Fungi incertae sedis</taxon>
        <taxon>Mucoromycota</taxon>
        <taxon>Glomeromycotina</taxon>
        <taxon>Glomeromycetes</taxon>
        <taxon>Paraglomerales</taxon>
        <taxon>Paraglomeraceae</taxon>
        <taxon>Paraglomus</taxon>
    </lineage>
</organism>
<proteinExistence type="predicted"/>
<keyword evidence="5" id="KW-1185">Reference proteome</keyword>
<dbReference type="InterPro" id="IPR011009">
    <property type="entry name" value="Kinase-like_dom_sf"/>
</dbReference>